<gene>
    <name evidence="2" type="ORF">EPI10_000532</name>
</gene>
<dbReference type="OrthoDB" id="1001109at2759"/>
<feature type="coiled-coil region" evidence="1">
    <location>
        <begin position="87"/>
        <end position="121"/>
    </location>
</feature>
<evidence type="ECO:0000313" key="2">
    <source>
        <dbReference type="EMBL" id="KAA3465349.1"/>
    </source>
</evidence>
<dbReference type="AlphaFoldDB" id="A0A5B6V896"/>
<keyword evidence="1" id="KW-0175">Coiled coil</keyword>
<organism evidence="2 3">
    <name type="scientific">Gossypium australe</name>
    <dbReference type="NCBI Taxonomy" id="47621"/>
    <lineage>
        <taxon>Eukaryota</taxon>
        <taxon>Viridiplantae</taxon>
        <taxon>Streptophyta</taxon>
        <taxon>Embryophyta</taxon>
        <taxon>Tracheophyta</taxon>
        <taxon>Spermatophyta</taxon>
        <taxon>Magnoliopsida</taxon>
        <taxon>eudicotyledons</taxon>
        <taxon>Gunneridae</taxon>
        <taxon>Pentapetalae</taxon>
        <taxon>rosids</taxon>
        <taxon>malvids</taxon>
        <taxon>Malvales</taxon>
        <taxon>Malvaceae</taxon>
        <taxon>Malvoideae</taxon>
        <taxon>Gossypium</taxon>
    </lineage>
</organism>
<comment type="caution">
    <text evidence="2">The sequence shown here is derived from an EMBL/GenBank/DDBJ whole genome shotgun (WGS) entry which is preliminary data.</text>
</comment>
<feature type="coiled-coil region" evidence="1">
    <location>
        <begin position="19"/>
        <end position="60"/>
    </location>
</feature>
<evidence type="ECO:0000256" key="1">
    <source>
        <dbReference type="SAM" id="Coils"/>
    </source>
</evidence>
<reference evidence="3" key="1">
    <citation type="journal article" date="2019" name="Plant Biotechnol. J.">
        <title>Genome sequencing of the Australian wild diploid species Gossypium australe highlights disease resistance and delayed gland morphogenesis.</title>
        <authorList>
            <person name="Cai Y."/>
            <person name="Cai X."/>
            <person name="Wang Q."/>
            <person name="Wang P."/>
            <person name="Zhang Y."/>
            <person name="Cai C."/>
            <person name="Xu Y."/>
            <person name="Wang K."/>
            <person name="Zhou Z."/>
            <person name="Wang C."/>
            <person name="Geng S."/>
            <person name="Li B."/>
            <person name="Dong Q."/>
            <person name="Hou Y."/>
            <person name="Wang H."/>
            <person name="Ai P."/>
            <person name="Liu Z."/>
            <person name="Yi F."/>
            <person name="Sun M."/>
            <person name="An G."/>
            <person name="Cheng J."/>
            <person name="Zhang Y."/>
            <person name="Shi Q."/>
            <person name="Xie Y."/>
            <person name="Shi X."/>
            <person name="Chang Y."/>
            <person name="Huang F."/>
            <person name="Chen Y."/>
            <person name="Hong S."/>
            <person name="Mi L."/>
            <person name="Sun Q."/>
            <person name="Zhang L."/>
            <person name="Zhou B."/>
            <person name="Peng R."/>
            <person name="Zhang X."/>
            <person name="Liu F."/>
        </authorList>
    </citation>
    <scope>NUCLEOTIDE SEQUENCE [LARGE SCALE GENOMIC DNA]</scope>
    <source>
        <strain evidence="3">cv. PA1801</strain>
    </source>
</reference>
<name>A0A5B6V896_9ROSI</name>
<keyword evidence="3" id="KW-1185">Reference proteome</keyword>
<proteinExistence type="predicted"/>
<protein>
    <submittedName>
        <fullName evidence="2">Tropomyosin-1-like</fullName>
    </submittedName>
</protein>
<dbReference type="EMBL" id="SMMG02000007">
    <property type="protein sequence ID" value="KAA3465349.1"/>
    <property type="molecule type" value="Genomic_DNA"/>
</dbReference>
<sequence>MKRVDVCPMTTPEYNGWWSRRWQQEIQEENAKADHWERKFQEMQMRNEALERSLAESQKEKCRLKARVVELGRSLHHNRSHNSAIELQSSLNKIEEMKGNIKKLESVLQNCELRIELLEAREGHWKVELHHSHDQVKNKDYLMYESIVQIREVADHLQTLAV</sequence>
<accession>A0A5B6V896</accession>
<dbReference type="Proteomes" id="UP000325315">
    <property type="component" value="Unassembled WGS sequence"/>
</dbReference>
<evidence type="ECO:0000313" key="3">
    <source>
        <dbReference type="Proteomes" id="UP000325315"/>
    </source>
</evidence>